<dbReference type="InterPro" id="IPR013325">
    <property type="entry name" value="RNA_pol_sigma_r2"/>
</dbReference>
<dbReference type="SUPFAM" id="SSF88946">
    <property type="entry name" value="Sigma2 domain of RNA polymerase sigma factors"/>
    <property type="match status" value="1"/>
</dbReference>
<dbReference type="InterPro" id="IPR039425">
    <property type="entry name" value="RNA_pol_sigma-70-like"/>
</dbReference>
<evidence type="ECO:0000259" key="5">
    <source>
        <dbReference type="Pfam" id="PF04542"/>
    </source>
</evidence>
<evidence type="ECO:0000313" key="7">
    <source>
        <dbReference type="EMBL" id="KGT95345.1"/>
    </source>
</evidence>
<dbReference type="GO" id="GO:0006352">
    <property type="term" value="P:DNA-templated transcription initiation"/>
    <property type="evidence" value="ECO:0007669"/>
    <property type="project" value="InterPro"/>
</dbReference>
<dbReference type="GO" id="GO:0016987">
    <property type="term" value="F:sigma factor activity"/>
    <property type="evidence" value="ECO:0007669"/>
    <property type="project" value="UniProtKB-KW"/>
</dbReference>
<keyword evidence="8" id="KW-1185">Reference proteome</keyword>
<protein>
    <submittedName>
        <fullName evidence="7">RNA polymerase subunit sigma-24</fullName>
    </submittedName>
</protein>
<keyword evidence="4" id="KW-0804">Transcription</keyword>
<dbReference type="PANTHER" id="PTHR43133">
    <property type="entry name" value="RNA POLYMERASE ECF-TYPE SIGMA FACTO"/>
    <property type="match status" value="1"/>
</dbReference>
<feature type="domain" description="RNA polymerase sigma factor 70 region 4 type 2" evidence="6">
    <location>
        <begin position="103"/>
        <end position="152"/>
    </location>
</feature>
<dbReference type="AlphaFoldDB" id="A0A0A3Z900"/>
<comment type="similarity">
    <text evidence="1">Belongs to the sigma-70 factor family. ECF subfamily.</text>
</comment>
<accession>A0A0A3Z900</accession>
<dbReference type="Pfam" id="PF04542">
    <property type="entry name" value="Sigma70_r2"/>
    <property type="match status" value="1"/>
</dbReference>
<evidence type="ECO:0000256" key="1">
    <source>
        <dbReference type="ARBA" id="ARBA00010641"/>
    </source>
</evidence>
<evidence type="ECO:0000256" key="3">
    <source>
        <dbReference type="ARBA" id="ARBA00023082"/>
    </source>
</evidence>
<reference evidence="7 8" key="1">
    <citation type="submission" date="2014-10" db="EMBL/GenBank/DDBJ databases">
        <title>Genome sequence of Erwinia typographi M043b.</title>
        <authorList>
            <person name="Chan K.-G."/>
            <person name="Tan W.-S."/>
        </authorList>
    </citation>
    <scope>NUCLEOTIDE SEQUENCE [LARGE SCALE GENOMIC DNA]</scope>
    <source>
        <strain evidence="7 8">M043b</strain>
    </source>
</reference>
<dbReference type="Gene3D" id="1.10.10.10">
    <property type="entry name" value="Winged helix-like DNA-binding domain superfamily/Winged helix DNA-binding domain"/>
    <property type="match status" value="1"/>
</dbReference>
<keyword evidence="3" id="KW-0731">Sigma factor</keyword>
<dbReference type="EMBL" id="JRUQ01000018">
    <property type="protein sequence ID" value="KGT95345.1"/>
    <property type="molecule type" value="Genomic_DNA"/>
</dbReference>
<evidence type="ECO:0000256" key="2">
    <source>
        <dbReference type="ARBA" id="ARBA00023015"/>
    </source>
</evidence>
<sequence>MPPLSDRQIREMLPHLQRFALWLTRNPHSAEDLVQSCLAKALGRWGGYRGEESLRAWLFAILYRQFIDGERRRKRYQRILGFFSGEEPVSESAETLAIADDTLRQFARLPADARALLLMVSVEGMSYQEAATALDIPIGTVMSRLSRARKQLHHHLEGQPSVALRRLK</sequence>
<dbReference type="SUPFAM" id="SSF88659">
    <property type="entry name" value="Sigma3 and sigma4 domains of RNA polymerase sigma factors"/>
    <property type="match status" value="1"/>
</dbReference>
<name>A0A0A3Z900_9GAMM</name>
<proteinExistence type="inferred from homology"/>
<organism evidence="7 8">
    <name type="scientific">Erwinia typographi</name>
    <dbReference type="NCBI Taxonomy" id="371042"/>
    <lineage>
        <taxon>Bacteria</taxon>
        <taxon>Pseudomonadati</taxon>
        <taxon>Pseudomonadota</taxon>
        <taxon>Gammaproteobacteria</taxon>
        <taxon>Enterobacterales</taxon>
        <taxon>Erwiniaceae</taxon>
        <taxon>Erwinia</taxon>
    </lineage>
</organism>
<dbReference type="Pfam" id="PF08281">
    <property type="entry name" value="Sigma70_r4_2"/>
    <property type="match status" value="1"/>
</dbReference>
<dbReference type="GO" id="GO:0003677">
    <property type="term" value="F:DNA binding"/>
    <property type="evidence" value="ECO:0007669"/>
    <property type="project" value="InterPro"/>
</dbReference>
<dbReference type="PANTHER" id="PTHR43133:SF25">
    <property type="entry name" value="RNA POLYMERASE SIGMA FACTOR RFAY-RELATED"/>
    <property type="match status" value="1"/>
</dbReference>
<dbReference type="CDD" id="cd06171">
    <property type="entry name" value="Sigma70_r4"/>
    <property type="match status" value="1"/>
</dbReference>
<dbReference type="InterPro" id="IPR013249">
    <property type="entry name" value="RNA_pol_sigma70_r4_t2"/>
</dbReference>
<keyword evidence="2" id="KW-0805">Transcription regulation</keyword>
<dbReference type="NCBIfam" id="TIGR02937">
    <property type="entry name" value="sigma70-ECF"/>
    <property type="match status" value="1"/>
</dbReference>
<dbReference type="InterPro" id="IPR036388">
    <property type="entry name" value="WH-like_DNA-bd_sf"/>
</dbReference>
<evidence type="ECO:0000256" key="4">
    <source>
        <dbReference type="ARBA" id="ARBA00023163"/>
    </source>
</evidence>
<evidence type="ECO:0000259" key="6">
    <source>
        <dbReference type="Pfam" id="PF08281"/>
    </source>
</evidence>
<dbReference type="STRING" id="371042.NG99_04215"/>
<dbReference type="Gene3D" id="1.10.1740.10">
    <property type="match status" value="1"/>
</dbReference>
<evidence type="ECO:0000313" key="8">
    <source>
        <dbReference type="Proteomes" id="UP000030351"/>
    </source>
</evidence>
<gene>
    <name evidence="7" type="ORF">NG99_04215</name>
</gene>
<dbReference type="InterPro" id="IPR014284">
    <property type="entry name" value="RNA_pol_sigma-70_dom"/>
</dbReference>
<feature type="domain" description="RNA polymerase sigma-70 region 2" evidence="5">
    <location>
        <begin position="9"/>
        <end position="75"/>
    </location>
</feature>
<dbReference type="InterPro" id="IPR007627">
    <property type="entry name" value="RNA_pol_sigma70_r2"/>
</dbReference>
<dbReference type="InterPro" id="IPR013324">
    <property type="entry name" value="RNA_pol_sigma_r3/r4-like"/>
</dbReference>
<dbReference type="eggNOG" id="COG1595">
    <property type="taxonomic scope" value="Bacteria"/>
</dbReference>
<comment type="caution">
    <text evidence="7">The sequence shown here is derived from an EMBL/GenBank/DDBJ whole genome shotgun (WGS) entry which is preliminary data.</text>
</comment>
<dbReference type="OrthoDB" id="9797134at2"/>
<dbReference type="Proteomes" id="UP000030351">
    <property type="component" value="Unassembled WGS sequence"/>
</dbReference>